<name>A0AAE0PD13_SORBR</name>
<sequence>MPPKVIDWPEWRFWTQETQKNNRRNRRTAGNFENWKSTAGPHNLEKCRSLPYVARASGISRLTTASQKKLCGRTCDLPSDKPVMSFAAFSQPPKTPFSFIVEFVVLPVTTAASAAPGSPLTSVKSGKWGNEKVSAAQVTFLRGFEFRSQVSTTDSEWMEPGRGFRCLEAQKAVKKWGKRRRPSGSMPMLATRPSGQESQLPRRARRGAVLSPGLDKNSQNIDMVCAHATQKGQTRTRTGVAVEPHNSVTFSVGQLGSRWNGSEKWKLAISAYENHPLQSSTIPNPSVN</sequence>
<protein>
    <submittedName>
        <fullName evidence="2">Uncharacterized protein</fullName>
    </submittedName>
</protein>
<evidence type="ECO:0000313" key="3">
    <source>
        <dbReference type="Proteomes" id="UP001281003"/>
    </source>
</evidence>
<feature type="region of interest" description="Disordered" evidence="1">
    <location>
        <begin position="18"/>
        <end position="37"/>
    </location>
</feature>
<dbReference type="AlphaFoldDB" id="A0AAE0PD13"/>
<keyword evidence="3" id="KW-1185">Reference proteome</keyword>
<feature type="region of interest" description="Disordered" evidence="1">
    <location>
        <begin position="175"/>
        <end position="203"/>
    </location>
</feature>
<dbReference type="Proteomes" id="UP001281003">
    <property type="component" value="Unassembled WGS sequence"/>
</dbReference>
<organism evidence="2 3">
    <name type="scientific">Sordaria brevicollis</name>
    <dbReference type="NCBI Taxonomy" id="83679"/>
    <lineage>
        <taxon>Eukaryota</taxon>
        <taxon>Fungi</taxon>
        <taxon>Dikarya</taxon>
        <taxon>Ascomycota</taxon>
        <taxon>Pezizomycotina</taxon>
        <taxon>Sordariomycetes</taxon>
        <taxon>Sordariomycetidae</taxon>
        <taxon>Sordariales</taxon>
        <taxon>Sordariaceae</taxon>
        <taxon>Sordaria</taxon>
    </lineage>
</organism>
<evidence type="ECO:0000313" key="2">
    <source>
        <dbReference type="EMBL" id="KAK3397577.1"/>
    </source>
</evidence>
<gene>
    <name evidence="2" type="ORF">B0T20DRAFT_223598</name>
</gene>
<accession>A0AAE0PD13</accession>
<comment type="caution">
    <text evidence="2">The sequence shown here is derived from an EMBL/GenBank/DDBJ whole genome shotgun (WGS) entry which is preliminary data.</text>
</comment>
<dbReference type="EMBL" id="JAUTDP010000007">
    <property type="protein sequence ID" value="KAK3397577.1"/>
    <property type="molecule type" value="Genomic_DNA"/>
</dbReference>
<evidence type="ECO:0000256" key="1">
    <source>
        <dbReference type="SAM" id="MobiDB-lite"/>
    </source>
</evidence>
<reference evidence="2" key="1">
    <citation type="journal article" date="2023" name="Mol. Phylogenet. Evol.">
        <title>Genome-scale phylogeny and comparative genomics of the fungal order Sordariales.</title>
        <authorList>
            <person name="Hensen N."/>
            <person name="Bonometti L."/>
            <person name="Westerberg I."/>
            <person name="Brannstrom I.O."/>
            <person name="Guillou S."/>
            <person name="Cros-Aarteil S."/>
            <person name="Calhoun S."/>
            <person name="Haridas S."/>
            <person name="Kuo A."/>
            <person name="Mondo S."/>
            <person name="Pangilinan J."/>
            <person name="Riley R."/>
            <person name="LaButti K."/>
            <person name="Andreopoulos B."/>
            <person name="Lipzen A."/>
            <person name="Chen C."/>
            <person name="Yan M."/>
            <person name="Daum C."/>
            <person name="Ng V."/>
            <person name="Clum A."/>
            <person name="Steindorff A."/>
            <person name="Ohm R.A."/>
            <person name="Martin F."/>
            <person name="Silar P."/>
            <person name="Natvig D.O."/>
            <person name="Lalanne C."/>
            <person name="Gautier V."/>
            <person name="Ament-Velasquez S.L."/>
            <person name="Kruys A."/>
            <person name="Hutchinson M.I."/>
            <person name="Powell A.J."/>
            <person name="Barry K."/>
            <person name="Miller A.N."/>
            <person name="Grigoriev I.V."/>
            <person name="Debuchy R."/>
            <person name="Gladieux P."/>
            <person name="Hiltunen Thoren M."/>
            <person name="Johannesson H."/>
        </authorList>
    </citation>
    <scope>NUCLEOTIDE SEQUENCE</scope>
    <source>
        <strain evidence="2">FGSC 1904</strain>
    </source>
</reference>
<reference evidence="2" key="2">
    <citation type="submission" date="2023-07" db="EMBL/GenBank/DDBJ databases">
        <authorList>
            <consortium name="Lawrence Berkeley National Laboratory"/>
            <person name="Haridas S."/>
            <person name="Hensen N."/>
            <person name="Bonometti L."/>
            <person name="Westerberg I."/>
            <person name="Brannstrom I.O."/>
            <person name="Guillou S."/>
            <person name="Cros-Aarteil S."/>
            <person name="Calhoun S."/>
            <person name="Kuo A."/>
            <person name="Mondo S."/>
            <person name="Pangilinan J."/>
            <person name="Riley R."/>
            <person name="LaButti K."/>
            <person name="Andreopoulos B."/>
            <person name="Lipzen A."/>
            <person name="Chen C."/>
            <person name="Yanf M."/>
            <person name="Daum C."/>
            <person name="Ng V."/>
            <person name="Clum A."/>
            <person name="Steindorff A."/>
            <person name="Ohm R."/>
            <person name="Martin F."/>
            <person name="Silar P."/>
            <person name="Natvig D."/>
            <person name="Lalanne C."/>
            <person name="Gautier V."/>
            <person name="Ament-velasquez S.L."/>
            <person name="Kruys A."/>
            <person name="Hutchinson M.I."/>
            <person name="Powell A.J."/>
            <person name="Barry K."/>
            <person name="Miller A.N."/>
            <person name="Grigoriev I.V."/>
            <person name="Debuchy R."/>
            <person name="Gladieux P."/>
            <person name="Thoren M.H."/>
            <person name="Johannesson H."/>
        </authorList>
    </citation>
    <scope>NUCLEOTIDE SEQUENCE</scope>
    <source>
        <strain evidence="2">FGSC 1904</strain>
    </source>
</reference>
<proteinExistence type="predicted"/>